<feature type="compositionally biased region" description="Low complexity" evidence="2">
    <location>
        <begin position="520"/>
        <end position="537"/>
    </location>
</feature>
<feature type="region of interest" description="Disordered" evidence="2">
    <location>
        <begin position="171"/>
        <end position="227"/>
    </location>
</feature>
<feature type="region of interest" description="Disordered" evidence="2">
    <location>
        <begin position="1012"/>
        <end position="1090"/>
    </location>
</feature>
<dbReference type="EMBL" id="MU802004">
    <property type="protein sequence ID" value="KAJ3983967.1"/>
    <property type="molecule type" value="Genomic_DNA"/>
</dbReference>
<feature type="region of interest" description="Disordered" evidence="2">
    <location>
        <begin position="1"/>
        <end position="31"/>
    </location>
</feature>
<protein>
    <submittedName>
        <fullName evidence="3">Uncharacterized protein</fullName>
    </submittedName>
</protein>
<feature type="compositionally biased region" description="Low complexity" evidence="2">
    <location>
        <begin position="242"/>
        <end position="254"/>
    </location>
</feature>
<comment type="caution">
    <text evidence="3">The sequence shown here is derived from an EMBL/GenBank/DDBJ whole genome shotgun (WGS) entry which is preliminary data.</text>
</comment>
<feature type="compositionally biased region" description="Polar residues" evidence="2">
    <location>
        <begin position="538"/>
        <end position="551"/>
    </location>
</feature>
<dbReference type="Proteomes" id="UP001163850">
    <property type="component" value="Unassembled WGS sequence"/>
</dbReference>
<feature type="region of interest" description="Disordered" evidence="2">
    <location>
        <begin position="807"/>
        <end position="840"/>
    </location>
</feature>
<dbReference type="AlphaFoldDB" id="A0AA38UTT1"/>
<keyword evidence="1" id="KW-0175">Coiled coil</keyword>
<feature type="compositionally biased region" description="Low complexity" evidence="2">
    <location>
        <begin position="75"/>
        <end position="96"/>
    </location>
</feature>
<feature type="coiled-coil region" evidence="1">
    <location>
        <begin position="619"/>
        <end position="768"/>
    </location>
</feature>
<feature type="compositionally biased region" description="Polar residues" evidence="2">
    <location>
        <begin position="45"/>
        <end position="60"/>
    </location>
</feature>
<feature type="compositionally biased region" description="Polar residues" evidence="2">
    <location>
        <begin position="308"/>
        <end position="328"/>
    </location>
</feature>
<feature type="compositionally biased region" description="Low complexity" evidence="2">
    <location>
        <begin position="818"/>
        <end position="833"/>
    </location>
</feature>
<feature type="region of interest" description="Disordered" evidence="2">
    <location>
        <begin position="447"/>
        <end position="507"/>
    </location>
</feature>
<feature type="compositionally biased region" description="Low complexity" evidence="2">
    <location>
        <begin position="452"/>
        <end position="474"/>
    </location>
</feature>
<evidence type="ECO:0000256" key="1">
    <source>
        <dbReference type="SAM" id="Coils"/>
    </source>
</evidence>
<feature type="compositionally biased region" description="Low complexity" evidence="2">
    <location>
        <begin position="329"/>
        <end position="353"/>
    </location>
</feature>
<feature type="compositionally biased region" description="Low complexity" evidence="2">
    <location>
        <begin position="490"/>
        <end position="499"/>
    </location>
</feature>
<feature type="compositionally biased region" description="Polar residues" evidence="2">
    <location>
        <begin position="267"/>
        <end position="291"/>
    </location>
</feature>
<gene>
    <name evidence="3" type="ORF">F5890DRAFT_1519995</name>
</gene>
<reference evidence="3" key="1">
    <citation type="submission" date="2022-08" db="EMBL/GenBank/DDBJ databases">
        <authorList>
            <consortium name="DOE Joint Genome Institute"/>
            <person name="Min B."/>
            <person name="Riley R."/>
            <person name="Sierra-Patev S."/>
            <person name="Naranjo-Ortiz M."/>
            <person name="Looney B."/>
            <person name="Konkel Z."/>
            <person name="Slot J.C."/>
            <person name="Sakamoto Y."/>
            <person name="Steenwyk J.L."/>
            <person name="Rokas A."/>
            <person name="Carro J."/>
            <person name="Camarero S."/>
            <person name="Ferreira P."/>
            <person name="Molpeceres G."/>
            <person name="Ruiz-Duenas F.J."/>
            <person name="Serrano A."/>
            <person name="Henrissat B."/>
            <person name="Drula E."/>
            <person name="Hughes K.W."/>
            <person name="Mata J.L."/>
            <person name="Ishikawa N.K."/>
            <person name="Vargas-Isla R."/>
            <person name="Ushijima S."/>
            <person name="Smith C.A."/>
            <person name="Ahrendt S."/>
            <person name="Andreopoulos W."/>
            <person name="He G."/>
            <person name="Labutti K."/>
            <person name="Lipzen A."/>
            <person name="Ng V."/>
            <person name="Sandor L."/>
            <person name="Barry K."/>
            <person name="Martinez A.T."/>
            <person name="Xiao Y."/>
            <person name="Gibbons J.G."/>
            <person name="Terashima K."/>
            <person name="Hibbett D.S."/>
            <person name="Grigoriev I.V."/>
        </authorList>
    </citation>
    <scope>NUCLEOTIDE SEQUENCE</scope>
    <source>
        <strain evidence="3">TFB7829</strain>
    </source>
</reference>
<evidence type="ECO:0000256" key="2">
    <source>
        <dbReference type="SAM" id="MobiDB-lite"/>
    </source>
</evidence>
<feature type="region of interest" description="Disordered" evidence="2">
    <location>
        <begin position="520"/>
        <end position="551"/>
    </location>
</feature>
<feature type="compositionally biased region" description="Polar residues" evidence="2">
    <location>
        <begin position="1050"/>
        <end position="1061"/>
    </location>
</feature>
<proteinExistence type="predicted"/>
<organism evidence="3 4">
    <name type="scientific">Lentinula detonsa</name>
    <dbReference type="NCBI Taxonomy" id="2804962"/>
    <lineage>
        <taxon>Eukaryota</taxon>
        <taxon>Fungi</taxon>
        <taxon>Dikarya</taxon>
        <taxon>Basidiomycota</taxon>
        <taxon>Agaricomycotina</taxon>
        <taxon>Agaricomycetes</taxon>
        <taxon>Agaricomycetidae</taxon>
        <taxon>Agaricales</taxon>
        <taxon>Marasmiineae</taxon>
        <taxon>Omphalotaceae</taxon>
        <taxon>Lentinula</taxon>
    </lineage>
</organism>
<feature type="compositionally biased region" description="Polar residues" evidence="2">
    <location>
        <begin position="1"/>
        <end position="24"/>
    </location>
</feature>
<feature type="region of interest" description="Disordered" evidence="2">
    <location>
        <begin position="242"/>
        <end position="428"/>
    </location>
</feature>
<feature type="region of interest" description="Disordered" evidence="2">
    <location>
        <begin position="45"/>
        <end position="147"/>
    </location>
</feature>
<evidence type="ECO:0000313" key="4">
    <source>
        <dbReference type="Proteomes" id="UP001163850"/>
    </source>
</evidence>
<feature type="compositionally biased region" description="Polar residues" evidence="2">
    <location>
        <begin position="394"/>
        <end position="419"/>
    </location>
</feature>
<name>A0AA38UTT1_9AGAR</name>
<accession>A0AA38UTT1</accession>
<feature type="compositionally biased region" description="Basic and acidic residues" evidence="2">
    <location>
        <begin position="105"/>
        <end position="128"/>
    </location>
</feature>
<evidence type="ECO:0000313" key="3">
    <source>
        <dbReference type="EMBL" id="KAJ3983967.1"/>
    </source>
</evidence>
<feature type="region of interest" description="Disordered" evidence="2">
    <location>
        <begin position="884"/>
        <end position="924"/>
    </location>
</feature>
<sequence length="1090" mass="116068">MSTLSSSKPNNPKTKVVNMPNSNGLAGARTGIPTLRSLRTLFAPASSQAKPIQVSPSRPSLNLPASKLPMNLMPSRSSLNISSSGNDTSSSTSSLDVVRRSMTLGRKEGSRGVSRDSRDATKSQEKGNMDAVMDIRSSSPEILDGGGVDLSTIVEADSSGVSGLSLAQSLSKHLPSLPTSDSPPPSSDYHSPSPTFSPSPSPKPRSTSASVSSLHLPRSPSSIHAQVHSALQVDPALAALLSPNNLPSSTFSPGSGSGPPSPAASTYTLSTKNKSQSSYSLLPQHASTPHSSLRIKNASHLGLIRPSYIQSPNTDDSRSSANSISRPGSSASAARTSLGASASASGSRHTSSAPRIRTRSMSVDEQSPRHLPGASSRRNPSVLFHRQNYAAHTRSLSQFGNHNVTQSEIGDVRPSSQRKAYQRPPITEWLGPRTAKAFKAAGLLSGSNEFGSNSSQQSPSYSESRSPSLSVPSSPIRPRFRPASSYTFESSPHSSNSSSPSPPYPRSVSVAASAVSARSGGSIRSASIRSGSIRSASTAPTSLSTGLGPSTPAQAAREYLMQSQSQQQKIASSSSSSTLNLPPMTSFAPSLAVVGAAPSELQVLKDQHSTETSALLAALSDAQRSARILRAENAELREALSLAENRQDSWEQERLRLKSRLEEVEAQLEEARGPKREVLKTREEIKVLYKVKAELESKLDDAETRAMQVEAKLCVMNEVRNKNQTLRQALHAVQSEKARVEAEAEMRAEEALQRIEQLESALAEASGAIGATIGMAKVTDGMIPDENEVGLHVDHGALCSVRSETDFRARHRTKLRTSAESSPPSSSSSSRPPSVFPIPPENMTLLMHEEAEGVTGLGERSTSSELDDLSSLDAIEYQWRQSMDMPTMNGHPSTSSSKHMSKPRYGTPLGSSLDPPSRLGMTSSPKIARINTSDDHDFLYPLHGSPVDHSILSKRPVHSDYDEDEAIVGNTTFYDADSAEGDSIISEVDPHLDPDPTVRSTLHWNPQLHESLSRSASHNSHHVPLKLATTTSSIQTRDGAEQGIEDDDATTSFEGTGTPGSPGSLLWMHPSDERHLGDLSGSMDSLRLGG</sequence>